<organism evidence="9 10">
    <name type="scientific">Saccharomycopsis crataegensis</name>
    <dbReference type="NCBI Taxonomy" id="43959"/>
    <lineage>
        <taxon>Eukaryota</taxon>
        <taxon>Fungi</taxon>
        <taxon>Dikarya</taxon>
        <taxon>Ascomycota</taxon>
        <taxon>Saccharomycotina</taxon>
        <taxon>Saccharomycetes</taxon>
        <taxon>Saccharomycopsidaceae</taxon>
        <taxon>Saccharomycopsis</taxon>
    </lineage>
</organism>
<feature type="transmembrane region" description="Helical" evidence="7">
    <location>
        <begin position="568"/>
        <end position="587"/>
    </location>
</feature>
<feature type="transmembrane region" description="Helical" evidence="7">
    <location>
        <begin position="263"/>
        <end position="287"/>
    </location>
</feature>
<dbReference type="RefSeq" id="XP_064852978.1">
    <property type="nucleotide sequence ID" value="XM_064996906.1"/>
</dbReference>
<dbReference type="GO" id="GO:0022857">
    <property type="term" value="F:transmembrane transporter activity"/>
    <property type="evidence" value="ECO:0007669"/>
    <property type="project" value="InterPro"/>
</dbReference>
<dbReference type="Proteomes" id="UP001360560">
    <property type="component" value="Unassembled WGS sequence"/>
</dbReference>
<evidence type="ECO:0000313" key="9">
    <source>
        <dbReference type="EMBL" id="GMM35982.1"/>
    </source>
</evidence>
<evidence type="ECO:0000256" key="4">
    <source>
        <dbReference type="ARBA" id="ARBA00022692"/>
    </source>
</evidence>
<feature type="transmembrane region" description="Helical" evidence="7">
    <location>
        <begin position="468"/>
        <end position="490"/>
    </location>
</feature>
<dbReference type="GO" id="GO:0015798">
    <property type="term" value="P:myo-inositol transport"/>
    <property type="evidence" value="ECO:0007669"/>
    <property type="project" value="UniProtKB-ARBA"/>
</dbReference>
<sequence>MSSPSPPDTSVQPAKAASSFDDIVSNENHHIEQIEKVSANESASLSHDAGNELHIDNILKDFTPDEVMAKGRAYALSYGMDPELFARGALVARSPKEFQKMSHILKDDELEALEFESTHKWRAVPKSLYSVIIMCSVAAAVQGMDESVTNGANLFWPYALGIGADTSRNTWLLGLCNSAPYLCCSMVSCWLTGPLNEKFGRKGTIFITCFISWWTCFWQGFVDSWYHLFVARFFMGFGIGPKSATVPIYAAETTPANIRGALVMMWQMWTAFGIMLGTVFSLAFFYVDNSAGLSHAEFAERSDHIVSKGLNWRLMLGSAMLPAIYVCFQVLWCPESPRWLMGQNRHKEAYEAYETLRIHPILAARDTFYQYVLFIEETSITEKVSYPQRMRELFTIRRNLNAVVASCICFFMQQFCGINVIAYYSSSIFSESGFSTINSLIASWGFGMVNTVFALPAVFTIDTFGRKTLLMLTFPLMSIFLLLTGFAFWIPESNKHAHVGVIAFGIYIYSAIYSIGEGPVPFTYGAEVHELKYRSEGMSLGVATTWFFNFVLAITWPSLLKAFKPQGAFGWYAAWNFIGFFLVLFFMRETKGYTLEELDYVFDVPMHEFTSHEVRSYWRRFEIHVLRRKLPKLPPLHATHIAAPHELDEKAIGKHIDRAASEDSH</sequence>
<feature type="transmembrane region" description="Helical" evidence="7">
    <location>
        <begin position="233"/>
        <end position="251"/>
    </location>
</feature>
<evidence type="ECO:0000256" key="3">
    <source>
        <dbReference type="ARBA" id="ARBA00022448"/>
    </source>
</evidence>
<evidence type="ECO:0000256" key="1">
    <source>
        <dbReference type="ARBA" id="ARBA00004141"/>
    </source>
</evidence>
<protein>
    <recommendedName>
        <fullName evidence="8">Major facilitator superfamily (MFS) profile domain-containing protein</fullName>
    </recommendedName>
</protein>
<dbReference type="GO" id="GO:0015791">
    <property type="term" value="P:polyol transmembrane transport"/>
    <property type="evidence" value="ECO:0007669"/>
    <property type="project" value="UniProtKB-ARBA"/>
</dbReference>
<dbReference type="AlphaFoldDB" id="A0AAV5QMF7"/>
<dbReference type="FunFam" id="1.20.1250.20:FF:000474">
    <property type="entry name" value="Sugar transporter, putative"/>
    <property type="match status" value="1"/>
</dbReference>
<evidence type="ECO:0000259" key="8">
    <source>
        <dbReference type="PROSITE" id="PS50850"/>
    </source>
</evidence>
<feature type="transmembrane region" description="Helical" evidence="7">
    <location>
        <begin position="441"/>
        <end position="461"/>
    </location>
</feature>
<dbReference type="Gene3D" id="1.20.1250.20">
    <property type="entry name" value="MFS general substrate transporter like domains"/>
    <property type="match status" value="1"/>
</dbReference>
<comment type="similarity">
    <text evidence="2">Belongs to the major facilitator superfamily. Sugar transporter (TC 2.A.1.1) family.</text>
</comment>
<dbReference type="SUPFAM" id="SSF103473">
    <property type="entry name" value="MFS general substrate transporter"/>
    <property type="match status" value="1"/>
</dbReference>
<keyword evidence="10" id="KW-1185">Reference proteome</keyword>
<evidence type="ECO:0000256" key="2">
    <source>
        <dbReference type="ARBA" id="ARBA00010992"/>
    </source>
</evidence>
<dbReference type="InterPro" id="IPR003663">
    <property type="entry name" value="Sugar/inositol_transpt"/>
</dbReference>
<feature type="transmembrane region" description="Helical" evidence="7">
    <location>
        <begin position="537"/>
        <end position="556"/>
    </location>
</feature>
<evidence type="ECO:0000256" key="7">
    <source>
        <dbReference type="SAM" id="Phobius"/>
    </source>
</evidence>
<dbReference type="EMBL" id="BTFZ01000011">
    <property type="protein sequence ID" value="GMM35982.1"/>
    <property type="molecule type" value="Genomic_DNA"/>
</dbReference>
<dbReference type="GeneID" id="90073957"/>
<comment type="subcellular location">
    <subcellularLocation>
        <location evidence="1">Membrane</location>
        <topology evidence="1">Multi-pass membrane protein</topology>
    </subcellularLocation>
</comment>
<keyword evidence="5 7" id="KW-1133">Transmembrane helix</keyword>
<dbReference type="PANTHER" id="PTHR48020">
    <property type="entry name" value="PROTON MYO-INOSITOL COTRANSPORTER"/>
    <property type="match status" value="1"/>
</dbReference>
<evidence type="ECO:0000256" key="5">
    <source>
        <dbReference type="ARBA" id="ARBA00022989"/>
    </source>
</evidence>
<proteinExistence type="inferred from homology"/>
<dbReference type="Pfam" id="PF00083">
    <property type="entry name" value="Sugar_tr"/>
    <property type="match status" value="1"/>
</dbReference>
<name>A0AAV5QMF7_9ASCO</name>
<keyword evidence="4 7" id="KW-0812">Transmembrane</keyword>
<dbReference type="PANTHER" id="PTHR48020:SF25">
    <property type="entry name" value="SUGAR TRANSPORTER, PUTATIVE (AFU_ORTHOLOGUE AFUA_7G05830)-RELATED"/>
    <property type="match status" value="1"/>
</dbReference>
<dbReference type="InterPro" id="IPR050814">
    <property type="entry name" value="Myo-inositol_Transporter"/>
</dbReference>
<feature type="transmembrane region" description="Helical" evidence="7">
    <location>
        <begin position="203"/>
        <end position="221"/>
    </location>
</feature>
<reference evidence="9 10" key="1">
    <citation type="journal article" date="2023" name="Elife">
        <title>Identification of key yeast species and microbe-microbe interactions impacting larval growth of Drosophila in the wild.</title>
        <authorList>
            <person name="Mure A."/>
            <person name="Sugiura Y."/>
            <person name="Maeda R."/>
            <person name="Honda K."/>
            <person name="Sakurai N."/>
            <person name="Takahashi Y."/>
            <person name="Watada M."/>
            <person name="Katoh T."/>
            <person name="Gotoh A."/>
            <person name="Gotoh Y."/>
            <person name="Taniguchi I."/>
            <person name="Nakamura K."/>
            <person name="Hayashi T."/>
            <person name="Katayama T."/>
            <person name="Uemura T."/>
            <person name="Hattori Y."/>
        </authorList>
    </citation>
    <scope>NUCLEOTIDE SEQUENCE [LARGE SCALE GENOMIC DNA]</scope>
    <source>
        <strain evidence="9 10">SC-9</strain>
    </source>
</reference>
<feature type="transmembrane region" description="Helical" evidence="7">
    <location>
        <begin position="399"/>
        <end position="421"/>
    </location>
</feature>
<dbReference type="InterPro" id="IPR020846">
    <property type="entry name" value="MFS_dom"/>
</dbReference>
<feature type="domain" description="Major facilitator superfamily (MFS) profile" evidence="8">
    <location>
        <begin position="131"/>
        <end position="591"/>
    </location>
</feature>
<feature type="transmembrane region" description="Helical" evidence="7">
    <location>
        <begin position="496"/>
        <end position="516"/>
    </location>
</feature>
<keyword evidence="6 7" id="KW-0472">Membrane</keyword>
<evidence type="ECO:0000256" key="6">
    <source>
        <dbReference type="ARBA" id="ARBA00023136"/>
    </source>
</evidence>
<dbReference type="GO" id="GO:0016020">
    <property type="term" value="C:membrane"/>
    <property type="evidence" value="ECO:0007669"/>
    <property type="project" value="UniProtKB-SubCell"/>
</dbReference>
<dbReference type="NCBIfam" id="TIGR00879">
    <property type="entry name" value="SP"/>
    <property type="match status" value="1"/>
</dbReference>
<dbReference type="PRINTS" id="PR00171">
    <property type="entry name" value="SUGRTRNSPORT"/>
</dbReference>
<dbReference type="PROSITE" id="PS50850">
    <property type="entry name" value="MFS"/>
    <property type="match status" value="1"/>
</dbReference>
<dbReference type="InterPro" id="IPR036259">
    <property type="entry name" value="MFS_trans_sf"/>
</dbReference>
<dbReference type="InterPro" id="IPR005828">
    <property type="entry name" value="MFS_sugar_transport-like"/>
</dbReference>
<evidence type="ECO:0000313" key="10">
    <source>
        <dbReference type="Proteomes" id="UP001360560"/>
    </source>
</evidence>
<keyword evidence="3" id="KW-0813">Transport</keyword>
<comment type="caution">
    <text evidence="9">The sequence shown here is derived from an EMBL/GenBank/DDBJ whole genome shotgun (WGS) entry which is preliminary data.</text>
</comment>
<accession>A0AAV5QMF7</accession>
<gene>
    <name evidence="9" type="ORF">DASC09_033070</name>
</gene>